<dbReference type="RefSeq" id="WP_409589847.1">
    <property type="nucleotide sequence ID" value="NZ_CAKMTZ010000104.1"/>
</dbReference>
<keyword evidence="1" id="KW-0812">Transmembrane</keyword>
<gene>
    <name evidence="2" type="ORF">THF1A12_50188</name>
</gene>
<protein>
    <submittedName>
        <fullName evidence="2">Uncharacterized protein</fullName>
    </submittedName>
</protein>
<name>A0AAU9QUE8_9VIBR</name>
<feature type="transmembrane region" description="Helical" evidence="1">
    <location>
        <begin position="21"/>
        <end position="41"/>
    </location>
</feature>
<sequence length="97" mass="10573">MALDKEVFRKVRLESAAKAKNKLPTAIVITLSLFVAAIYVVVNNESGGIPAEVFGLAALTVLSLSWSISLYVSSTPNLEEGDEYIERLNRKFGNKEG</sequence>
<dbReference type="EMBL" id="CAKMUD010000105">
    <property type="protein sequence ID" value="CAH1601729.1"/>
    <property type="molecule type" value="Genomic_DNA"/>
</dbReference>
<proteinExistence type="predicted"/>
<organism evidence="2 3">
    <name type="scientific">Vibrio jasicida</name>
    <dbReference type="NCBI Taxonomy" id="766224"/>
    <lineage>
        <taxon>Bacteria</taxon>
        <taxon>Pseudomonadati</taxon>
        <taxon>Pseudomonadota</taxon>
        <taxon>Gammaproteobacteria</taxon>
        <taxon>Vibrionales</taxon>
        <taxon>Vibrionaceae</taxon>
        <taxon>Vibrio</taxon>
    </lineage>
</organism>
<dbReference type="AlphaFoldDB" id="A0AAU9QUE8"/>
<comment type="caution">
    <text evidence="2">The sequence shown here is derived from an EMBL/GenBank/DDBJ whole genome shotgun (WGS) entry which is preliminary data.</text>
</comment>
<evidence type="ECO:0000313" key="2">
    <source>
        <dbReference type="EMBL" id="CAH1601729.1"/>
    </source>
</evidence>
<keyword evidence="1" id="KW-1133">Transmembrane helix</keyword>
<reference evidence="2" key="1">
    <citation type="submission" date="2022-01" db="EMBL/GenBank/DDBJ databases">
        <authorList>
            <person name="Lagorce A."/>
        </authorList>
    </citation>
    <scope>NUCLEOTIDE SEQUENCE</scope>
    <source>
        <strain evidence="2">Th15_F1_A12</strain>
    </source>
</reference>
<evidence type="ECO:0000313" key="3">
    <source>
        <dbReference type="Proteomes" id="UP001295462"/>
    </source>
</evidence>
<keyword evidence="1" id="KW-0472">Membrane</keyword>
<evidence type="ECO:0000256" key="1">
    <source>
        <dbReference type="SAM" id="Phobius"/>
    </source>
</evidence>
<dbReference type="Proteomes" id="UP001295462">
    <property type="component" value="Unassembled WGS sequence"/>
</dbReference>
<accession>A0AAU9QUE8</accession>
<feature type="transmembrane region" description="Helical" evidence="1">
    <location>
        <begin position="53"/>
        <end position="72"/>
    </location>
</feature>